<evidence type="ECO:0000259" key="2">
    <source>
        <dbReference type="Pfam" id="PF10988"/>
    </source>
</evidence>
<feature type="domain" description="Putative auto-transporter adhesin head GIN" evidence="2">
    <location>
        <begin position="166"/>
        <end position="259"/>
    </location>
</feature>
<dbReference type="RefSeq" id="WP_386781512.1">
    <property type="nucleotide sequence ID" value="NZ_JBHTIC010000005.1"/>
</dbReference>
<evidence type="ECO:0000313" key="4">
    <source>
        <dbReference type="Proteomes" id="UP001597032"/>
    </source>
</evidence>
<sequence>MKTLSQLPIALFLLLSISINAQGKLKGNKEVTTENREISDFTKVEVLDKISVKLVYNENQSVLVETDSNIQSSIITEVVNGTLIIKLNEKIGKYREMTVHLSVNNNLKELFAYNKSSLKSDNLLIIDSLKINAFDDAEIVLKVNTKTLDIQAKKTTKLNLEAVSNETIINTEESANLKATIDTKNILINVLDRSDINLKGTCSHLEMESNGNSTFKGNNFKTKTAIVKTNNNSKAYINSSESIDISAFNSSEVYLYANPKITLAHFLDKASLYKRPSN</sequence>
<gene>
    <name evidence="3" type="ORF">ACFQZW_03805</name>
</gene>
<feature type="signal peptide" evidence="1">
    <location>
        <begin position="1"/>
        <end position="21"/>
    </location>
</feature>
<name>A0ABW2Z500_9FLAO</name>
<dbReference type="EMBL" id="JBHTIC010000005">
    <property type="protein sequence ID" value="MFD0761197.1"/>
    <property type="molecule type" value="Genomic_DNA"/>
</dbReference>
<dbReference type="Proteomes" id="UP001597032">
    <property type="component" value="Unassembled WGS sequence"/>
</dbReference>
<protein>
    <submittedName>
        <fullName evidence="3">GIN domain-containing protein</fullName>
    </submittedName>
</protein>
<dbReference type="Gene3D" id="2.160.20.120">
    <property type="match status" value="1"/>
</dbReference>
<feature type="domain" description="Putative auto-transporter adhesin head GIN" evidence="2">
    <location>
        <begin position="40"/>
        <end position="161"/>
    </location>
</feature>
<keyword evidence="4" id="KW-1185">Reference proteome</keyword>
<proteinExistence type="predicted"/>
<reference evidence="4" key="1">
    <citation type="journal article" date="2019" name="Int. J. Syst. Evol. Microbiol.">
        <title>The Global Catalogue of Microorganisms (GCM) 10K type strain sequencing project: providing services to taxonomists for standard genome sequencing and annotation.</title>
        <authorList>
            <consortium name="The Broad Institute Genomics Platform"/>
            <consortium name="The Broad Institute Genome Sequencing Center for Infectious Disease"/>
            <person name="Wu L."/>
            <person name="Ma J."/>
        </authorList>
    </citation>
    <scope>NUCLEOTIDE SEQUENCE [LARGE SCALE GENOMIC DNA]</scope>
    <source>
        <strain evidence="4">CCUG 60022</strain>
    </source>
</reference>
<accession>A0ABW2Z500</accession>
<keyword evidence="1" id="KW-0732">Signal</keyword>
<feature type="chain" id="PRO_5046675540" evidence="1">
    <location>
        <begin position="22"/>
        <end position="278"/>
    </location>
</feature>
<evidence type="ECO:0000313" key="3">
    <source>
        <dbReference type="EMBL" id="MFD0761197.1"/>
    </source>
</evidence>
<dbReference type="Pfam" id="PF10988">
    <property type="entry name" value="DUF2807"/>
    <property type="match status" value="2"/>
</dbReference>
<comment type="caution">
    <text evidence="3">The sequence shown here is derived from an EMBL/GenBank/DDBJ whole genome shotgun (WGS) entry which is preliminary data.</text>
</comment>
<organism evidence="3 4">
    <name type="scientific">Lutibacter aestuarii</name>
    <dbReference type="NCBI Taxonomy" id="861111"/>
    <lineage>
        <taxon>Bacteria</taxon>
        <taxon>Pseudomonadati</taxon>
        <taxon>Bacteroidota</taxon>
        <taxon>Flavobacteriia</taxon>
        <taxon>Flavobacteriales</taxon>
        <taxon>Flavobacteriaceae</taxon>
        <taxon>Lutibacter</taxon>
    </lineage>
</organism>
<evidence type="ECO:0000256" key="1">
    <source>
        <dbReference type="SAM" id="SignalP"/>
    </source>
</evidence>
<dbReference type="InterPro" id="IPR021255">
    <property type="entry name" value="DUF2807"/>
</dbReference>